<evidence type="ECO:0000259" key="5">
    <source>
        <dbReference type="Pfam" id="PF26524"/>
    </source>
</evidence>
<feature type="repeat" description="TPR" evidence="4">
    <location>
        <begin position="429"/>
        <end position="462"/>
    </location>
</feature>
<evidence type="ECO:0000256" key="1">
    <source>
        <dbReference type="ARBA" id="ARBA00004161"/>
    </source>
</evidence>
<dbReference type="InterPro" id="IPR000225">
    <property type="entry name" value="Armadillo"/>
</dbReference>
<dbReference type="EMBL" id="JAUJYO010000013">
    <property type="protein sequence ID" value="KAK1301024.1"/>
    <property type="molecule type" value="Genomic_DNA"/>
</dbReference>
<accession>A0AAV9DJ56</accession>
<name>A0AAV9DJ56_ACOCL</name>
<dbReference type="InterPro" id="IPR011989">
    <property type="entry name" value="ARM-like"/>
</dbReference>
<dbReference type="PROSITE" id="PS50005">
    <property type="entry name" value="TPR"/>
    <property type="match status" value="1"/>
</dbReference>
<evidence type="ECO:0000256" key="4">
    <source>
        <dbReference type="PROSITE-ProRule" id="PRU00339"/>
    </source>
</evidence>
<feature type="domain" description="ARM repeat N-terminal plant" evidence="5">
    <location>
        <begin position="22"/>
        <end position="267"/>
    </location>
</feature>
<dbReference type="AlphaFoldDB" id="A0AAV9DJ56"/>
<reference evidence="6" key="1">
    <citation type="journal article" date="2023" name="Nat. Commun.">
        <title>Diploid and tetraploid genomes of Acorus and the evolution of monocots.</title>
        <authorList>
            <person name="Ma L."/>
            <person name="Liu K.W."/>
            <person name="Li Z."/>
            <person name="Hsiao Y.Y."/>
            <person name="Qi Y."/>
            <person name="Fu T."/>
            <person name="Tang G.D."/>
            <person name="Zhang D."/>
            <person name="Sun W.H."/>
            <person name="Liu D.K."/>
            <person name="Li Y."/>
            <person name="Chen G.Z."/>
            <person name="Liu X.D."/>
            <person name="Liao X.Y."/>
            <person name="Jiang Y.T."/>
            <person name="Yu X."/>
            <person name="Hao Y."/>
            <person name="Huang J."/>
            <person name="Zhao X.W."/>
            <person name="Ke S."/>
            <person name="Chen Y.Y."/>
            <person name="Wu W.L."/>
            <person name="Hsu J.L."/>
            <person name="Lin Y.F."/>
            <person name="Huang M.D."/>
            <person name="Li C.Y."/>
            <person name="Huang L."/>
            <person name="Wang Z.W."/>
            <person name="Zhao X."/>
            <person name="Zhong W.Y."/>
            <person name="Peng D.H."/>
            <person name="Ahmad S."/>
            <person name="Lan S."/>
            <person name="Zhang J.S."/>
            <person name="Tsai W.C."/>
            <person name="Van de Peer Y."/>
            <person name="Liu Z.J."/>
        </authorList>
    </citation>
    <scope>NUCLEOTIDE SEQUENCE</scope>
    <source>
        <strain evidence="6">CP</strain>
    </source>
</reference>
<dbReference type="SUPFAM" id="SSF48452">
    <property type="entry name" value="TPR-like"/>
    <property type="match status" value="1"/>
</dbReference>
<keyword evidence="7" id="KW-1185">Reference proteome</keyword>
<evidence type="ECO:0000313" key="7">
    <source>
        <dbReference type="Proteomes" id="UP001180020"/>
    </source>
</evidence>
<sequence>MTISLPPHMNTQQQYDEKPKKHSGKACCFFKAMKESDPHHKTSILFSFFHAMPHVDDPLHVLAMSALWSLAMSHPDDPTLPSLPPFFPSMASLINKGLNNPDWLYKHQNIYIPYYAAHVIGSYSISTARSAELAVESGVIPPLVELLRGRLSWVEQRVAVRALGHLASYDSTFEAILLYEEEIVALAMGIASTCLESVYIEFMVIKKRNKENSLSLKYQRELLSRGLGDEAMEDRKAEEWASQLQCWSIHLLSCFASGRRSSIRRICGDDGRFLKDLCNMWGGLANEKSPAGVGLLRILCRSRLGRKSVSQHKEVLLSLCNMCRSSDDWQYMGIDCLLLLLHDENTRRDVVEVAGSYLADLVELQELGKRRDVGGEIAHALLLDFKNGAYRDNDVVKRALEMVWEVKVERRKREDKMSREAIENKRRIVSSKRRIGNGRFLCGDIEGAIEAYTEALELCPLKLRKERLVLYSNRAQCHLLLREPDNAISDSTRAICLSSPANSHGKSLWRRSQAYDAKGLAKESLLDCLMFLNGSLISSKEKKNKKNTRVPYYAVNMITKQMNAVGFFADGAATQYLMTKKNKAKSESIWG</sequence>
<evidence type="ECO:0000313" key="6">
    <source>
        <dbReference type="EMBL" id="KAK1301024.1"/>
    </source>
</evidence>
<proteinExistence type="predicted"/>
<dbReference type="SUPFAM" id="SSF48371">
    <property type="entry name" value="ARM repeat"/>
    <property type="match status" value="1"/>
</dbReference>
<dbReference type="SMART" id="SM00185">
    <property type="entry name" value="ARM"/>
    <property type="match status" value="1"/>
</dbReference>
<dbReference type="Gene3D" id="1.25.40.10">
    <property type="entry name" value="Tetratricopeptide repeat domain"/>
    <property type="match status" value="1"/>
</dbReference>
<keyword evidence="4" id="KW-0802">TPR repeat</keyword>
<evidence type="ECO:0000256" key="2">
    <source>
        <dbReference type="ARBA" id="ARBA00004216"/>
    </source>
</evidence>
<protein>
    <recommendedName>
        <fullName evidence="3">Protein unc-45 homolog B</fullName>
    </recommendedName>
</protein>
<dbReference type="InterPro" id="IPR011990">
    <property type="entry name" value="TPR-like_helical_dom_sf"/>
</dbReference>
<dbReference type="InterPro" id="IPR019734">
    <property type="entry name" value="TPR_rpt"/>
</dbReference>
<dbReference type="InterPro" id="IPR016024">
    <property type="entry name" value="ARM-type_fold"/>
</dbReference>
<dbReference type="Pfam" id="PF26524">
    <property type="entry name" value="ARM_7"/>
    <property type="match status" value="1"/>
</dbReference>
<comment type="subcellular location">
    <subcellularLocation>
        <location evidence="1">Cytoplasm</location>
        <location evidence="1">Myofibril</location>
        <location evidence="1">Sarcomere</location>
        <location evidence="1">A band</location>
    </subcellularLocation>
    <subcellularLocation>
        <location evidence="2">Cytoplasm</location>
        <location evidence="2">Myofibril</location>
        <location evidence="2">Sarcomere</location>
        <location evidence="2">Z line</location>
    </subcellularLocation>
</comment>
<dbReference type="PANTHER" id="PTHR46578:SF1">
    <property type="entry name" value="ARM-REPEAT_TETRATRICOPEPTIDE REPEAT (TPR)-LIKE PROTEIN"/>
    <property type="match status" value="1"/>
</dbReference>
<evidence type="ECO:0000256" key="3">
    <source>
        <dbReference type="ARBA" id="ARBA00020768"/>
    </source>
</evidence>
<dbReference type="Gene3D" id="1.25.10.10">
    <property type="entry name" value="Leucine-rich Repeat Variant"/>
    <property type="match status" value="1"/>
</dbReference>
<gene>
    <name evidence="6" type="ORF">QJS10_CPB13g00447</name>
</gene>
<organism evidence="6 7">
    <name type="scientific">Acorus calamus</name>
    <name type="common">Sweet flag</name>
    <dbReference type="NCBI Taxonomy" id="4465"/>
    <lineage>
        <taxon>Eukaryota</taxon>
        <taxon>Viridiplantae</taxon>
        <taxon>Streptophyta</taxon>
        <taxon>Embryophyta</taxon>
        <taxon>Tracheophyta</taxon>
        <taxon>Spermatophyta</taxon>
        <taxon>Magnoliopsida</taxon>
        <taxon>Liliopsida</taxon>
        <taxon>Acoraceae</taxon>
        <taxon>Acorus</taxon>
    </lineage>
</organism>
<comment type="caution">
    <text evidence="6">The sequence shown here is derived from an EMBL/GenBank/DDBJ whole genome shotgun (WGS) entry which is preliminary data.</text>
</comment>
<reference evidence="6" key="2">
    <citation type="submission" date="2023-06" db="EMBL/GenBank/DDBJ databases">
        <authorList>
            <person name="Ma L."/>
            <person name="Liu K.-W."/>
            <person name="Li Z."/>
            <person name="Hsiao Y.-Y."/>
            <person name="Qi Y."/>
            <person name="Fu T."/>
            <person name="Tang G."/>
            <person name="Zhang D."/>
            <person name="Sun W.-H."/>
            <person name="Liu D.-K."/>
            <person name="Li Y."/>
            <person name="Chen G.-Z."/>
            <person name="Liu X.-D."/>
            <person name="Liao X.-Y."/>
            <person name="Jiang Y.-T."/>
            <person name="Yu X."/>
            <person name="Hao Y."/>
            <person name="Huang J."/>
            <person name="Zhao X.-W."/>
            <person name="Ke S."/>
            <person name="Chen Y.-Y."/>
            <person name="Wu W.-L."/>
            <person name="Hsu J.-L."/>
            <person name="Lin Y.-F."/>
            <person name="Huang M.-D."/>
            <person name="Li C.-Y."/>
            <person name="Huang L."/>
            <person name="Wang Z.-W."/>
            <person name="Zhao X."/>
            <person name="Zhong W.-Y."/>
            <person name="Peng D.-H."/>
            <person name="Ahmad S."/>
            <person name="Lan S."/>
            <person name="Zhang J.-S."/>
            <person name="Tsai W.-C."/>
            <person name="Van De Peer Y."/>
            <person name="Liu Z.-J."/>
        </authorList>
    </citation>
    <scope>NUCLEOTIDE SEQUENCE</scope>
    <source>
        <strain evidence="6">CP</strain>
        <tissue evidence="6">Leaves</tissue>
    </source>
</reference>
<dbReference type="InterPro" id="IPR058868">
    <property type="entry name" value="ARM_7"/>
</dbReference>
<dbReference type="PANTHER" id="PTHR46578">
    <property type="entry name" value="ARM-REPEAT/TETRATRICOPEPTIDE REPEAT (TPR)-LIKE PROTEIN"/>
    <property type="match status" value="1"/>
</dbReference>
<dbReference type="Proteomes" id="UP001180020">
    <property type="component" value="Unassembled WGS sequence"/>
</dbReference>